<evidence type="ECO:0000313" key="3">
    <source>
        <dbReference type="Proteomes" id="UP000663828"/>
    </source>
</evidence>
<accession>A0A814T262</accession>
<protein>
    <submittedName>
        <fullName evidence="1">Uncharacterized protein</fullName>
    </submittedName>
</protein>
<dbReference type="EMBL" id="CAJNOJ010000212">
    <property type="protein sequence ID" value="CAF1296690.1"/>
    <property type="molecule type" value="Genomic_DNA"/>
</dbReference>
<evidence type="ECO:0000313" key="1">
    <source>
        <dbReference type="EMBL" id="CAF1155650.1"/>
    </source>
</evidence>
<comment type="caution">
    <text evidence="1">The sequence shown here is derived from an EMBL/GenBank/DDBJ whole genome shotgun (WGS) entry which is preliminary data.</text>
</comment>
<dbReference type="Proteomes" id="UP000663852">
    <property type="component" value="Unassembled WGS sequence"/>
</dbReference>
<keyword evidence="3" id="KW-1185">Reference proteome</keyword>
<evidence type="ECO:0000313" key="2">
    <source>
        <dbReference type="EMBL" id="CAF1296690.1"/>
    </source>
</evidence>
<dbReference type="EMBL" id="CAJNOR010001511">
    <property type="protein sequence ID" value="CAF1155650.1"/>
    <property type="molecule type" value="Genomic_DNA"/>
</dbReference>
<reference evidence="1" key="1">
    <citation type="submission" date="2021-02" db="EMBL/GenBank/DDBJ databases">
        <authorList>
            <person name="Nowell W R."/>
        </authorList>
    </citation>
    <scope>NUCLEOTIDE SEQUENCE</scope>
</reference>
<proteinExistence type="predicted"/>
<name>A0A814T262_ADIRI</name>
<gene>
    <name evidence="2" type="ORF">EDS130_LOCUS30384</name>
    <name evidence="1" type="ORF">XAT740_LOCUS21194</name>
</gene>
<sequence length="74" mass="8465">MLLYTAYTAGLSYDVDANFFEIGICNILSPKFRATVRKIIGCFRREKHAVVPQAMPINCLRDYPGVYVTRTDLF</sequence>
<dbReference type="AlphaFoldDB" id="A0A814T262"/>
<organism evidence="1 3">
    <name type="scientific">Adineta ricciae</name>
    <name type="common">Rotifer</name>
    <dbReference type="NCBI Taxonomy" id="249248"/>
    <lineage>
        <taxon>Eukaryota</taxon>
        <taxon>Metazoa</taxon>
        <taxon>Spiralia</taxon>
        <taxon>Gnathifera</taxon>
        <taxon>Rotifera</taxon>
        <taxon>Eurotatoria</taxon>
        <taxon>Bdelloidea</taxon>
        <taxon>Adinetida</taxon>
        <taxon>Adinetidae</taxon>
        <taxon>Adineta</taxon>
    </lineage>
</organism>
<dbReference type="Proteomes" id="UP000663828">
    <property type="component" value="Unassembled WGS sequence"/>
</dbReference>